<evidence type="ECO:0000259" key="2">
    <source>
        <dbReference type="Pfam" id="PF17921"/>
    </source>
</evidence>
<dbReference type="InterPro" id="IPR050951">
    <property type="entry name" value="Retrovirus_Pol_polyprotein"/>
</dbReference>
<organism evidence="3 4">
    <name type="scientific">Romanomermis culicivorax</name>
    <name type="common">Nematode worm</name>
    <dbReference type="NCBI Taxonomy" id="13658"/>
    <lineage>
        <taxon>Eukaryota</taxon>
        <taxon>Metazoa</taxon>
        <taxon>Ecdysozoa</taxon>
        <taxon>Nematoda</taxon>
        <taxon>Enoplea</taxon>
        <taxon>Dorylaimia</taxon>
        <taxon>Mermithida</taxon>
        <taxon>Mermithoidea</taxon>
        <taxon>Mermithidae</taxon>
        <taxon>Romanomermis</taxon>
    </lineage>
</organism>
<accession>A0A915HTC8</accession>
<name>A0A915HTC8_ROMCU</name>
<proteinExistence type="predicted"/>
<dbReference type="Proteomes" id="UP000887565">
    <property type="component" value="Unplaced"/>
</dbReference>
<keyword evidence="3" id="KW-1185">Reference proteome</keyword>
<dbReference type="GO" id="GO:0003676">
    <property type="term" value="F:nucleic acid binding"/>
    <property type="evidence" value="ECO:0007669"/>
    <property type="project" value="InterPro"/>
</dbReference>
<protein>
    <recommendedName>
        <fullName evidence="1">RNA-directed DNA polymerase</fullName>
        <ecNumber evidence="1">2.7.7.49</ecNumber>
    </recommendedName>
</protein>
<dbReference type="GO" id="GO:0003964">
    <property type="term" value="F:RNA-directed DNA polymerase activity"/>
    <property type="evidence" value="ECO:0007669"/>
    <property type="project" value="UniProtKB-EC"/>
</dbReference>
<dbReference type="InterPro" id="IPR041588">
    <property type="entry name" value="Integrase_H2C2"/>
</dbReference>
<dbReference type="PANTHER" id="PTHR37984:SF5">
    <property type="entry name" value="PROTEIN NYNRIN-LIKE"/>
    <property type="match status" value="1"/>
</dbReference>
<feature type="domain" description="Integrase zinc-binding" evidence="2">
    <location>
        <begin position="2"/>
        <end position="55"/>
    </location>
</feature>
<dbReference type="SUPFAM" id="SSF53098">
    <property type="entry name" value="Ribonuclease H-like"/>
    <property type="match status" value="1"/>
</dbReference>
<dbReference type="EC" id="2.7.7.49" evidence="1"/>
<dbReference type="PANTHER" id="PTHR37984">
    <property type="entry name" value="PROTEIN CBG26694"/>
    <property type="match status" value="1"/>
</dbReference>
<evidence type="ECO:0000313" key="3">
    <source>
        <dbReference type="Proteomes" id="UP000887565"/>
    </source>
</evidence>
<dbReference type="InterPro" id="IPR012337">
    <property type="entry name" value="RNaseH-like_sf"/>
</dbReference>
<evidence type="ECO:0000256" key="1">
    <source>
        <dbReference type="ARBA" id="ARBA00012493"/>
    </source>
</evidence>
<reference evidence="4" key="1">
    <citation type="submission" date="2022-11" db="UniProtKB">
        <authorList>
            <consortium name="WormBaseParasite"/>
        </authorList>
    </citation>
    <scope>IDENTIFICATION</scope>
</reference>
<dbReference type="Gene3D" id="3.30.420.10">
    <property type="entry name" value="Ribonuclease H-like superfamily/Ribonuclease H"/>
    <property type="match status" value="1"/>
</dbReference>
<dbReference type="WBParaSite" id="nRc.2.0.1.t05014-RA">
    <property type="protein sequence ID" value="nRc.2.0.1.t05014-RA"/>
    <property type="gene ID" value="nRc.2.0.1.g05014"/>
</dbReference>
<sequence>MVDQMLHQFHGAKILNHQGSSRTLAAIKAHFWWARMEENVWDWIKSCKIGQLTTPRTSPPPPLLPIQPKHPFEIIATDIVNISPEGEKCPYVIVFQDYFTKWVSAHPIPDQKASTIIE</sequence>
<dbReference type="AlphaFoldDB" id="A0A915HTC8"/>
<evidence type="ECO:0000313" key="4">
    <source>
        <dbReference type="WBParaSite" id="nRc.2.0.1.t05014-RA"/>
    </source>
</evidence>
<dbReference type="Pfam" id="PF17921">
    <property type="entry name" value="Integrase_H2C2"/>
    <property type="match status" value="1"/>
</dbReference>
<dbReference type="InterPro" id="IPR036397">
    <property type="entry name" value="RNaseH_sf"/>
</dbReference>
<dbReference type="Gene3D" id="1.10.340.70">
    <property type="match status" value="1"/>
</dbReference>